<proteinExistence type="predicted"/>
<dbReference type="AlphaFoldDB" id="A0A448WHQ7"/>
<reference evidence="2" key="1">
    <citation type="submission" date="2018-11" db="EMBL/GenBank/DDBJ databases">
        <authorList>
            <consortium name="Pathogen Informatics"/>
        </authorList>
    </citation>
    <scope>NUCLEOTIDE SEQUENCE</scope>
</reference>
<accession>A0A448WHQ7</accession>
<dbReference type="OrthoDB" id="2121618at2759"/>
<feature type="signal peptide" evidence="1">
    <location>
        <begin position="1"/>
        <end position="16"/>
    </location>
</feature>
<dbReference type="PANTHER" id="PTHR35538">
    <property type="entry name" value="LIG_CHAN-GLU_BD DOMAIN-CONTAINING PROTEIN"/>
    <property type="match status" value="1"/>
</dbReference>
<gene>
    <name evidence="2" type="ORF">PXEA_LOCUS5360</name>
</gene>
<keyword evidence="3" id="KW-1185">Reference proteome</keyword>
<evidence type="ECO:0000313" key="3">
    <source>
        <dbReference type="Proteomes" id="UP000784294"/>
    </source>
</evidence>
<dbReference type="PANTHER" id="PTHR35538:SF3">
    <property type="entry name" value="C-TYPE LECTIN DOMAIN-CONTAINING PROTEIN"/>
    <property type="match status" value="1"/>
</dbReference>
<protein>
    <submittedName>
        <fullName evidence="2">Uncharacterized protein</fullName>
    </submittedName>
</protein>
<comment type="caution">
    <text evidence="2">The sequence shown here is derived from an EMBL/GenBank/DDBJ whole genome shotgun (WGS) entry which is preliminary data.</text>
</comment>
<keyword evidence="1" id="KW-0732">Signal</keyword>
<organism evidence="2 3">
    <name type="scientific">Protopolystoma xenopodis</name>
    <dbReference type="NCBI Taxonomy" id="117903"/>
    <lineage>
        <taxon>Eukaryota</taxon>
        <taxon>Metazoa</taxon>
        <taxon>Spiralia</taxon>
        <taxon>Lophotrochozoa</taxon>
        <taxon>Platyhelminthes</taxon>
        <taxon>Monogenea</taxon>
        <taxon>Polyopisthocotylea</taxon>
        <taxon>Polystomatidea</taxon>
        <taxon>Polystomatidae</taxon>
        <taxon>Protopolystoma</taxon>
    </lineage>
</organism>
<feature type="chain" id="PRO_5019051200" evidence="1">
    <location>
        <begin position="17"/>
        <end position="108"/>
    </location>
</feature>
<evidence type="ECO:0000313" key="2">
    <source>
        <dbReference type="EMBL" id="VEL11920.1"/>
    </source>
</evidence>
<dbReference type="Proteomes" id="UP000784294">
    <property type="component" value="Unassembled WGS sequence"/>
</dbReference>
<evidence type="ECO:0000256" key="1">
    <source>
        <dbReference type="SAM" id="SignalP"/>
    </source>
</evidence>
<name>A0A448WHQ7_9PLAT</name>
<sequence length="108" mass="12133">MLSLALFFLISSLCKDLLEMSNLIDLERKMALYRCMFACNVAPDGDPNYIKQEALKIELMAGGLTWEQQGFVLNRIPTNDYLEVSTCRDALHEVPCRRDRQGSAGASS</sequence>
<dbReference type="EMBL" id="CAAALY010013255">
    <property type="protein sequence ID" value="VEL11920.1"/>
    <property type="molecule type" value="Genomic_DNA"/>
</dbReference>